<keyword evidence="4" id="KW-1185">Reference proteome</keyword>
<organism evidence="3 4">
    <name type="scientific">Nocardioides fonticola</name>
    <dbReference type="NCBI Taxonomy" id="450363"/>
    <lineage>
        <taxon>Bacteria</taxon>
        <taxon>Bacillati</taxon>
        <taxon>Actinomycetota</taxon>
        <taxon>Actinomycetes</taxon>
        <taxon>Propionibacteriales</taxon>
        <taxon>Nocardioidaceae</taxon>
        <taxon>Nocardioides</taxon>
    </lineage>
</organism>
<accession>A0ABP7XAW6</accession>
<keyword evidence="2" id="KW-0812">Transmembrane</keyword>
<comment type="caution">
    <text evidence="3">The sequence shown here is derived from an EMBL/GenBank/DDBJ whole genome shotgun (WGS) entry which is preliminary data.</text>
</comment>
<feature type="transmembrane region" description="Helical" evidence="2">
    <location>
        <begin position="249"/>
        <end position="269"/>
    </location>
</feature>
<dbReference type="RefSeq" id="WP_344731583.1">
    <property type="nucleotide sequence ID" value="NZ_BAAAZH010000003.1"/>
</dbReference>
<evidence type="ECO:0008006" key="5">
    <source>
        <dbReference type="Google" id="ProtNLM"/>
    </source>
</evidence>
<evidence type="ECO:0000256" key="1">
    <source>
        <dbReference type="SAM" id="MobiDB-lite"/>
    </source>
</evidence>
<dbReference type="Proteomes" id="UP001501495">
    <property type="component" value="Unassembled WGS sequence"/>
</dbReference>
<keyword evidence="2" id="KW-0472">Membrane</keyword>
<evidence type="ECO:0000313" key="3">
    <source>
        <dbReference type="EMBL" id="GAA4109845.1"/>
    </source>
</evidence>
<reference evidence="4" key="1">
    <citation type="journal article" date="2019" name="Int. J. Syst. Evol. Microbiol.">
        <title>The Global Catalogue of Microorganisms (GCM) 10K type strain sequencing project: providing services to taxonomists for standard genome sequencing and annotation.</title>
        <authorList>
            <consortium name="The Broad Institute Genomics Platform"/>
            <consortium name="The Broad Institute Genome Sequencing Center for Infectious Disease"/>
            <person name="Wu L."/>
            <person name="Ma J."/>
        </authorList>
    </citation>
    <scope>NUCLEOTIDE SEQUENCE [LARGE SCALE GENOMIC DNA]</scope>
    <source>
        <strain evidence="4">JCM 16703</strain>
    </source>
</reference>
<proteinExistence type="predicted"/>
<sequence>MSRPGDWSPLAATDPVPGDPYEVGALSRELRDLAQSLREQAERLSSLSTSDYWEGEAAETFDETAAKVADDLDRMLPRYEAAYEAVASYVGPLEEEQAVSLGILHEAQELGRRDDAARARLGIPMRRISPVLYPVRPPDATPAENADWDTVDQYAGELRRLQGRLEDSASRVRHAAEKAASRLRDVIDHDGLKDSRWDKVKHAVKSVAKWLADNLHLKAISELLSQIAAAVGVAALLLCWVPGLGELLAGFALALAGAALLIDTVLALAGEGSWGKVAMDALLVVAGGVAKGLQGAYGAMMAGGKLTAAAEGAVPGILRAGGREAPGLVTALRAGDLRTASQLSNLSERRLAGLLGGQLGRMTRAEGVLGGGRVALLDAATAPPIRPNPFTNLRDDAAALRQLTPSGISHGLSEARSFAGGLSLESMRASYDSTHRCPMWREPSATSASTPLWRSTM</sequence>
<feature type="region of interest" description="Disordered" evidence="1">
    <location>
        <begin position="1"/>
        <end position="23"/>
    </location>
</feature>
<name>A0ABP7XAW6_9ACTN</name>
<evidence type="ECO:0000313" key="4">
    <source>
        <dbReference type="Proteomes" id="UP001501495"/>
    </source>
</evidence>
<gene>
    <name evidence="3" type="ORF">GCM10022215_04570</name>
</gene>
<keyword evidence="2" id="KW-1133">Transmembrane helix</keyword>
<evidence type="ECO:0000256" key="2">
    <source>
        <dbReference type="SAM" id="Phobius"/>
    </source>
</evidence>
<dbReference type="EMBL" id="BAAAZH010000003">
    <property type="protein sequence ID" value="GAA4109845.1"/>
    <property type="molecule type" value="Genomic_DNA"/>
</dbReference>
<feature type="transmembrane region" description="Helical" evidence="2">
    <location>
        <begin position="223"/>
        <end position="243"/>
    </location>
</feature>
<protein>
    <recommendedName>
        <fullName evidence="5">WXG100 family type VII secretion target</fullName>
    </recommendedName>
</protein>